<accession>A0A428JQ57</accession>
<feature type="transmembrane region" description="Helical" evidence="1">
    <location>
        <begin position="92"/>
        <end position="117"/>
    </location>
</feature>
<dbReference type="RefSeq" id="WP_125428128.1">
    <property type="nucleotide sequence ID" value="NZ_RWIS01000003.1"/>
</dbReference>
<proteinExistence type="predicted"/>
<protein>
    <submittedName>
        <fullName evidence="2">Uncharacterized protein</fullName>
    </submittedName>
</protein>
<organism evidence="2 3">
    <name type="scientific">Hymenobacter metallilatus</name>
    <dbReference type="NCBI Taxonomy" id="2493666"/>
    <lineage>
        <taxon>Bacteria</taxon>
        <taxon>Pseudomonadati</taxon>
        <taxon>Bacteroidota</taxon>
        <taxon>Cytophagia</taxon>
        <taxon>Cytophagales</taxon>
        <taxon>Hymenobacteraceae</taxon>
        <taxon>Hymenobacter</taxon>
    </lineage>
</organism>
<sequence>MKTEHIKPHSAGRSLAVLLAACAVLWTWWQIPGWYQLGSTNAAQLAQLMHVWQQAWLLGLWVAGANAVVLYQATLPLALPSSPGSLLDTRRYLPNFVFWLCVVFHLGSLLGLLLLGAGQVTLHPLWV</sequence>
<feature type="transmembrane region" description="Helical" evidence="1">
    <location>
        <begin position="12"/>
        <end position="31"/>
    </location>
</feature>
<evidence type="ECO:0000313" key="3">
    <source>
        <dbReference type="Proteomes" id="UP000280066"/>
    </source>
</evidence>
<feature type="transmembrane region" description="Helical" evidence="1">
    <location>
        <begin position="51"/>
        <end position="71"/>
    </location>
</feature>
<dbReference type="AlphaFoldDB" id="A0A428JQ57"/>
<dbReference type="Proteomes" id="UP000280066">
    <property type="component" value="Unassembled WGS sequence"/>
</dbReference>
<keyword evidence="1" id="KW-0812">Transmembrane</keyword>
<dbReference type="OrthoDB" id="887113at2"/>
<gene>
    <name evidence="2" type="ORF">EI290_07100</name>
</gene>
<name>A0A428JQ57_9BACT</name>
<evidence type="ECO:0000313" key="2">
    <source>
        <dbReference type="EMBL" id="RSK35458.1"/>
    </source>
</evidence>
<evidence type="ECO:0000256" key="1">
    <source>
        <dbReference type="SAM" id="Phobius"/>
    </source>
</evidence>
<keyword evidence="1" id="KW-0472">Membrane</keyword>
<comment type="caution">
    <text evidence="2">The sequence shown here is derived from an EMBL/GenBank/DDBJ whole genome shotgun (WGS) entry which is preliminary data.</text>
</comment>
<keyword evidence="3" id="KW-1185">Reference proteome</keyword>
<dbReference type="EMBL" id="RWIS01000003">
    <property type="protein sequence ID" value="RSK35458.1"/>
    <property type="molecule type" value="Genomic_DNA"/>
</dbReference>
<keyword evidence="1" id="KW-1133">Transmembrane helix</keyword>
<reference evidence="2 3" key="1">
    <citation type="submission" date="2018-12" db="EMBL/GenBank/DDBJ databases">
        <authorList>
            <person name="Feng G."/>
            <person name="Zhu H."/>
        </authorList>
    </citation>
    <scope>NUCLEOTIDE SEQUENCE [LARGE SCALE GENOMIC DNA]</scope>
    <source>
        <strain evidence="2 3">9PBR-2</strain>
    </source>
</reference>